<reference evidence="6" key="1">
    <citation type="journal article" date="2010" name="Nature">
        <title>The Amphimedon queenslandica genome and the evolution of animal complexity.</title>
        <authorList>
            <person name="Srivastava M."/>
            <person name="Simakov O."/>
            <person name="Chapman J."/>
            <person name="Fahey B."/>
            <person name="Gauthier M.E."/>
            <person name="Mitros T."/>
            <person name="Richards G.S."/>
            <person name="Conaco C."/>
            <person name="Dacre M."/>
            <person name="Hellsten U."/>
            <person name="Larroux C."/>
            <person name="Putnam N.H."/>
            <person name="Stanke M."/>
            <person name="Adamska M."/>
            <person name="Darling A."/>
            <person name="Degnan S.M."/>
            <person name="Oakley T.H."/>
            <person name="Plachetzki D.C."/>
            <person name="Zhai Y."/>
            <person name="Adamski M."/>
            <person name="Calcino A."/>
            <person name="Cummins S.F."/>
            <person name="Goodstein D.M."/>
            <person name="Harris C."/>
            <person name="Jackson D.J."/>
            <person name="Leys S.P."/>
            <person name="Shu S."/>
            <person name="Woodcroft B.J."/>
            <person name="Vervoort M."/>
            <person name="Kosik K.S."/>
            <person name="Manning G."/>
            <person name="Degnan B.M."/>
            <person name="Rokhsar D.S."/>
        </authorList>
    </citation>
    <scope>NUCLEOTIDE SEQUENCE [LARGE SCALE GENOMIC DNA]</scope>
</reference>
<reference evidence="5" key="2">
    <citation type="submission" date="2024-06" db="UniProtKB">
        <authorList>
            <consortium name="EnsemblMetazoa"/>
        </authorList>
    </citation>
    <scope>IDENTIFICATION</scope>
</reference>
<dbReference type="RefSeq" id="XP_019864477.1">
    <property type="nucleotide sequence ID" value="XM_020008918.1"/>
</dbReference>
<keyword evidence="6" id="KW-1185">Reference proteome</keyword>
<feature type="compositionally biased region" description="Low complexity" evidence="2">
    <location>
        <begin position="18"/>
        <end position="30"/>
    </location>
</feature>
<feature type="compositionally biased region" description="Low complexity" evidence="2">
    <location>
        <begin position="100"/>
        <end position="155"/>
    </location>
</feature>
<proteinExistence type="inferred from homology"/>
<dbReference type="InterPro" id="IPR032472">
    <property type="entry name" value="ArgoL2"/>
</dbReference>
<dbReference type="InterPro" id="IPR045246">
    <property type="entry name" value="Piwi_ago-like"/>
</dbReference>
<dbReference type="PROSITE" id="PS50821">
    <property type="entry name" value="PAZ"/>
    <property type="match status" value="1"/>
</dbReference>
<dbReference type="PANTHER" id="PTHR22891">
    <property type="entry name" value="EUKARYOTIC TRANSLATION INITIATION FACTOR 2C"/>
    <property type="match status" value="1"/>
</dbReference>
<evidence type="ECO:0000313" key="6">
    <source>
        <dbReference type="Proteomes" id="UP000007879"/>
    </source>
</evidence>
<dbReference type="Gene3D" id="3.30.420.10">
    <property type="entry name" value="Ribonuclease H-like superfamily/Ribonuclease H"/>
    <property type="match status" value="1"/>
</dbReference>
<dbReference type="SMART" id="SM01163">
    <property type="entry name" value="DUF1785"/>
    <property type="match status" value="1"/>
</dbReference>
<dbReference type="GO" id="GO:0003723">
    <property type="term" value="F:RNA binding"/>
    <property type="evidence" value="ECO:0007669"/>
    <property type="project" value="InterPro"/>
</dbReference>
<evidence type="ECO:0000256" key="2">
    <source>
        <dbReference type="SAM" id="MobiDB-lite"/>
    </source>
</evidence>
<dbReference type="Gene3D" id="3.40.50.2300">
    <property type="match status" value="1"/>
</dbReference>
<dbReference type="InterPro" id="IPR036085">
    <property type="entry name" value="PAZ_dom_sf"/>
</dbReference>
<dbReference type="KEGG" id="aqu:100641615"/>
<dbReference type="SUPFAM" id="SSF101690">
    <property type="entry name" value="PAZ domain"/>
    <property type="match status" value="1"/>
</dbReference>
<dbReference type="SUPFAM" id="SSF53098">
    <property type="entry name" value="Ribonuclease H-like"/>
    <property type="match status" value="1"/>
</dbReference>
<evidence type="ECO:0008006" key="7">
    <source>
        <dbReference type="Google" id="ProtNLM"/>
    </source>
</evidence>
<dbReference type="InterPro" id="IPR032474">
    <property type="entry name" value="Argonaute_N"/>
</dbReference>
<dbReference type="Pfam" id="PF16488">
    <property type="entry name" value="ArgoL2"/>
    <property type="match status" value="1"/>
</dbReference>
<dbReference type="InterPro" id="IPR032473">
    <property type="entry name" value="Argonaute_Mid_dom"/>
</dbReference>
<feature type="domain" description="PAZ" evidence="3">
    <location>
        <begin position="369"/>
        <end position="481"/>
    </location>
</feature>
<evidence type="ECO:0000259" key="3">
    <source>
        <dbReference type="PROSITE" id="PS50821"/>
    </source>
</evidence>
<dbReference type="EnsemblMetazoa" id="XM_020008918.1">
    <property type="protein sequence ID" value="XP_019864477.1"/>
    <property type="gene ID" value="LOC100641615"/>
</dbReference>
<accession>A0AAN0K551</accession>
<dbReference type="SMART" id="SM00950">
    <property type="entry name" value="Piwi"/>
    <property type="match status" value="1"/>
</dbReference>
<protein>
    <recommendedName>
        <fullName evidence="7">Protein argonaute-2</fullName>
    </recommendedName>
</protein>
<dbReference type="Pfam" id="PF02171">
    <property type="entry name" value="Piwi"/>
    <property type="match status" value="1"/>
</dbReference>
<dbReference type="CDD" id="cd02846">
    <property type="entry name" value="PAZ_argonaute_like"/>
    <property type="match status" value="1"/>
</dbReference>
<dbReference type="Gene3D" id="2.170.260.10">
    <property type="entry name" value="paz domain"/>
    <property type="match status" value="1"/>
</dbReference>
<dbReference type="AlphaFoldDB" id="A0AAN0K551"/>
<dbReference type="InterPro" id="IPR003100">
    <property type="entry name" value="PAZ_dom"/>
</dbReference>
<name>A0AAN0K551_AMPQE</name>
<dbReference type="GeneID" id="100641615"/>
<feature type="compositionally biased region" description="Polar residues" evidence="2">
    <location>
        <begin position="53"/>
        <end position="68"/>
    </location>
</feature>
<dbReference type="Pfam" id="PF02170">
    <property type="entry name" value="PAZ"/>
    <property type="match status" value="1"/>
</dbReference>
<dbReference type="SMART" id="SM00949">
    <property type="entry name" value="PAZ"/>
    <property type="match status" value="1"/>
</dbReference>
<evidence type="ECO:0000256" key="1">
    <source>
        <dbReference type="RuleBase" id="RU361178"/>
    </source>
</evidence>
<sequence length="994" mass="111352">MSDRGGKGRSRGRGRGRGSSVGRGRSNAGRDSTRNDTPPVGGLSSRPSETETPHSVGQVKQSNPKGTPTSPPSVTKPEPTAPAVPLTPKRESNGPVTQGSPNNSPSSGSPSSTSSPSSSCIGSSIMSSPQSLYSASPITVSGTSSSSKLDSPHPSFKYRDPPPRPGVGTLGRPIVLQTNHFPIKFPTKGELYHYDVTLKPDTCPRRINRAVIKEIEKKYRENLQGILLAYDGTKNIYTSKPLPFRSKEFLVPLKLDEKDKEKKFEVIIKVVGSIPLDVLSQLSTVHTTQSSDVQSAIQGLDIVLRTLPSMSFVTVGRSFFTPPVTGRGHPLGGGREAWTGYYQSVRPSMGWTITLNLDVSNTAFYKEQPVLEFLKEVINIRQLPCPSSLTDAQRRQFAKDIKGLKVKVTHLAYPRKYKVKDITQKSSRDLFFDCDGQQTSVVDYFKSKHGKPLRYPDLPCLHMEGKNPHIYIPMEYCEVLGQKCNKKLTPEQTSAMIRHTAKPAYERQKQIMEKIHGAHFDGDEYLKNFGIKVSKRMSEVAGRVLDPPKMEVGEKRSVEPRNGSWDTRGKSFWHGISIKKWGIITARYFNDINVFASELSKASNEKRMRMPPPIEIYTFKPRDDLEHILRTKFAGCDIVIVILDGKQKPTYNEVKRVGDNTVGIRTQCVLFKNACKPNTATMSNICLKINSKLGGTNSIPNYEKTDYAFPWESSPFIIFGADVTHPAPNDKRSPSLAAVTASMDENAMDYRAKVKVLKHRQEVFKIDELAGIVKEMLLKFYRKNDKCKPQRIIFYRDGVSEGQFKEVILNEVAAIQKACLSLPGDYKPGITFLVVQKRHHTRLFCTDRRDQEGKAGNVPPGTTVDTDITHPREFDFFLCSHAGIQGTSKPAHYHVLWDDNRFSADELQALTYKLCHCFVRCNRSVSYPAPTYYSHLAAFRARYTLQDWEEKSSSYHSDTDSSFSYSSEDILSDVSKMEEAIKVNEFLQDSMYYV</sequence>
<dbReference type="PROSITE" id="PS50822">
    <property type="entry name" value="PIWI"/>
    <property type="match status" value="1"/>
</dbReference>
<dbReference type="Proteomes" id="UP000007879">
    <property type="component" value="Unassembled WGS sequence"/>
</dbReference>
<evidence type="ECO:0000313" key="5">
    <source>
        <dbReference type="EnsemblMetazoa" id="XP_019864477.1"/>
    </source>
</evidence>
<dbReference type="InterPro" id="IPR036397">
    <property type="entry name" value="RNaseH_sf"/>
</dbReference>
<dbReference type="InterPro" id="IPR014811">
    <property type="entry name" value="ArgoL1"/>
</dbReference>
<dbReference type="InterPro" id="IPR003165">
    <property type="entry name" value="Piwi"/>
</dbReference>
<comment type="similarity">
    <text evidence="1">Belongs to the argonaute family.</text>
</comment>
<feature type="region of interest" description="Disordered" evidence="2">
    <location>
        <begin position="1"/>
        <end position="171"/>
    </location>
</feature>
<dbReference type="Pfam" id="PF16486">
    <property type="entry name" value="ArgoN"/>
    <property type="match status" value="1"/>
</dbReference>
<organism evidence="5 6">
    <name type="scientific">Amphimedon queenslandica</name>
    <name type="common">Sponge</name>
    <dbReference type="NCBI Taxonomy" id="400682"/>
    <lineage>
        <taxon>Eukaryota</taxon>
        <taxon>Metazoa</taxon>
        <taxon>Porifera</taxon>
        <taxon>Demospongiae</taxon>
        <taxon>Heteroscleromorpha</taxon>
        <taxon>Haplosclerida</taxon>
        <taxon>Niphatidae</taxon>
        <taxon>Amphimedon</taxon>
    </lineage>
</organism>
<dbReference type="Pfam" id="PF08699">
    <property type="entry name" value="ArgoL1"/>
    <property type="match status" value="1"/>
</dbReference>
<feature type="domain" description="Piwi" evidence="4">
    <location>
        <begin position="638"/>
        <end position="946"/>
    </location>
</feature>
<evidence type="ECO:0000259" key="4">
    <source>
        <dbReference type="PROSITE" id="PS50822"/>
    </source>
</evidence>
<dbReference type="CDD" id="cd04657">
    <property type="entry name" value="Piwi_ago-like"/>
    <property type="match status" value="1"/>
</dbReference>
<dbReference type="Pfam" id="PF16487">
    <property type="entry name" value="ArgoMid"/>
    <property type="match status" value="1"/>
</dbReference>
<dbReference type="InterPro" id="IPR012337">
    <property type="entry name" value="RNaseH-like_sf"/>
</dbReference>
<feature type="compositionally biased region" description="Basic residues" evidence="2">
    <location>
        <begin position="7"/>
        <end position="16"/>
    </location>
</feature>